<dbReference type="GO" id="GO:0005829">
    <property type="term" value="C:cytosol"/>
    <property type="evidence" value="ECO:0007669"/>
    <property type="project" value="TreeGrafter"/>
</dbReference>
<reference evidence="5 6" key="1">
    <citation type="submission" date="2016-03" db="EMBL/GenBank/DDBJ databases">
        <title>Draft Genome Sequence of the Strain BR 10245 (Bradyrhizobium sp.) isolated from nodules of Centrolobium paraense.</title>
        <authorList>
            <person name="Simoes-Araujo J.L.Sr."/>
            <person name="Barauna A.C."/>
            <person name="Silva K."/>
            <person name="Zilli J.E."/>
        </authorList>
    </citation>
    <scope>NUCLEOTIDE SEQUENCE [LARGE SCALE GENOMIC DNA]</scope>
    <source>
        <strain evidence="5 6">BR 10245</strain>
    </source>
</reference>
<dbReference type="SUPFAM" id="SSF47413">
    <property type="entry name" value="lambda repressor-like DNA-binding domains"/>
    <property type="match status" value="1"/>
</dbReference>
<dbReference type="EMBL" id="LUUB01000129">
    <property type="protein sequence ID" value="OAE96800.1"/>
    <property type="molecule type" value="Genomic_DNA"/>
</dbReference>
<dbReference type="AlphaFoldDB" id="A0A176Y8L5"/>
<dbReference type="PANTHER" id="PTHR46797">
    <property type="entry name" value="HTH-TYPE TRANSCRIPTIONAL REGULATOR"/>
    <property type="match status" value="1"/>
</dbReference>
<dbReference type="SMART" id="SM00530">
    <property type="entry name" value="HTH_XRE"/>
    <property type="match status" value="1"/>
</dbReference>
<evidence type="ECO:0000313" key="5">
    <source>
        <dbReference type="EMBL" id="OAE96800.1"/>
    </source>
</evidence>
<keyword evidence="1" id="KW-0805">Transcription regulation</keyword>
<evidence type="ECO:0000256" key="2">
    <source>
        <dbReference type="ARBA" id="ARBA00023125"/>
    </source>
</evidence>
<dbReference type="InterPro" id="IPR010982">
    <property type="entry name" value="Lambda_DNA-bd_dom_sf"/>
</dbReference>
<keyword evidence="6" id="KW-1185">Reference proteome</keyword>
<dbReference type="Pfam" id="PF01381">
    <property type="entry name" value="HTH_3"/>
    <property type="match status" value="1"/>
</dbReference>
<dbReference type="InterPro" id="IPR001387">
    <property type="entry name" value="Cro/C1-type_HTH"/>
</dbReference>
<accession>A0A176Y8L5</accession>
<organism evidence="5 6">
    <name type="scientific">Bradyrhizobium centrolobii</name>
    <dbReference type="NCBI Taxonomy" id="1505087"/>
    <lineage>
        <taxon>Bacteria</taxon>
        <taxon>Pseudomonadati</taxon>
        <taxon>Pseudomonadota</taxon>
        <taxon>Alphaproteobacteria</taxon>
        <taxon>Hyphomicrobiales</taxon>
        <taxon>Nitrobacteraceae</taxon>
        <taxon>Bradyrhizobium</taxon>
    </lineage>
</organism>
<dbReference type="InterPro" id="IPR050807">
    <property type="entry name" value="TransReg_Diox_bact_type"/>
</dbReference>
<keyword evidence="2" id="KW-0238">DNA-binding</keyword>
<dbReference type="PROSITE" id="PS50943">
    <property type="entry name" value="HTH_CROC1"/>
    <property type="match status" value="1"/>
</dbReference>
<keyword evidence="3" id="KW-0804">Transcription</keyword>
<dbReference type="STRING" id="1505087.AYJ54_36375"/>
<dbReference type="GO" id="GO:0003677">
    <property type="term" value="F:DNA binding"/>
    <property type="evidence" value="ECO:0007669"/>
    <property type="project" value="UniProtKB-KW"/>
</dbReference>
<gene>
    <name evidence="5" type="ORF">AYJ54_36375</name>
</gene>
<sequence>MSSTQLRKPSPALRQILARNVVRLRCAKGLSQEAFADVCGLHRTYVGSVERGERNVTLSTLEVLANALKVSVIDLLTKSTEGSRRSR</sequence>
<dbReference type="PANTHER" id="PTHR46797:SF23">
    <property type="entry name" value="HTH-TYPE TRANSCRIPTIONAL REGULATOR SUTR"/>
    <property type="match status" value="1"/>
</dbReference>
<dbReference type="RefSeq" id="WP_063709150.1">
    <property type="nucleotide sequence ID" value="NZ_LUUB01000129.1"/>
</dbReference>
<dbReference type="OrthoDB" id="2986852at2"/>
<dbReference type="GO" id="GO:0003700">
    <property type="term" value="F:DNA-binding transcription factor activity"/>
    <property type="evidence" value="ECO:0007669"/>
    <property type="project" value="TreeGrafter"/>
</dbReference>
<evidence type="ECO:0000256" key="1">
    <source>
        <dbReference type="ARBA" id="ARBA00023015"/>
    </source>
</evidence>
<dbReference type="Proteomes" id="UP000076959">
    <property type="component" value="Unassembled WGS sequence"/>
</dbReference>
<protein>
    <submittedName>
        <fullName evidence="5">Transcriptional regulator</fullName>
    </submittedName>
</protein>
<dbReference type="CDD" id="cd00093">
    <property type="entry name" value="HTH_XRE"/>
    <property type="match status" value="1"/>
</dbReference>
<evidence type="ECO:0000256" key="3">
    <source>
        <dbReference type="ARBA" id="ARBA00023163"/>
    </source>
</evidence>
<evidence type="ECO:0000313" key="6">
    <source>
        <dbReference type="Proteomes" id="UP000076959"/>
    </source>
</evidence>
<feature type="domain" description="HTH cro/C1-type" evidence="4">
    <location>
        <begin position="21"/>
        <end position="75"/>
    </location>
</feature>
<name>A0A176Y8L5_9BRAD</name>
<dbReference type="Gene3D" id="1.10.260.40">
    <property type="entry name" value="lambda repressor-like DNA-binding domains"/>
    <property type="match status" value="1"/>
</dbReference>
<evidence type="ECO:0000259" key="4">
    <source>
        <dbReference type="PROSITE" id="PS50943"/>
    </source>
</evidence>
<proteinExistence type="predicted"/>
<comment type="caution">
    <text evidence="5">The sequence shown here is derived from an EMBL/GenBank/DDBJ whole genome shotgun (WGS) entry which is preliminary data.</text>
</comment>